<keyword evidence="1" id="KW-0732">Signal</keyword>
<reference evidence="3 4" key="1">
    <citation type="submission" date="2020-09" db="EMBL/GenBank/DDBJ databases">
        <title>Genome sequences of type strains of Chitinophaga qingshengii and Chitinophaga varians.</title>
        <authorList>
            <person name="Kittiwongwattana C."/>
        </authorList>
    </citation>
    <scope>NUCLEOTIDE SEQUENCE [LARGE SCALE GENOMIC DNA]</scope>
    <source>
        <strain evidence="3 4">JCM 30026</strain>
    </source>
</reference>
<feature type="domain" description="DUF6259" evidence="2">
    <location>
        <begin position="241"/>
        <end position="534"/>
    </location>
</feature>
<dbReference type="Proteomes" id="UP000659124">
    <property type="component" value="Unassembled WGS sequence"/>
</dbReference>
<feature type="signal peptide" evidence="1">
    <location>
        <begin position="1"/>
        <end position="23"/>
    </location>
</feature>
<dbReference type="EMBL" id="JACVFC010000007">
    <property type="protein sequence ID" value="MBC9934928.1"/>
    <property type="molecule type" value="Genomic_DNA"/>
</dbReference>
<evidence type="ECO:0000313" key="4">
    <source>
        <dbReference type="Proteomes" id="UP000659124"/>
    </source>
</evidence>
<evidence type="ECO:0000259" key="2">
    <source>
        <dbReference type="Pfam" id="PF19773"/>
    </source>
</evidence>
<feature type="chain" id="PRO_5046895724" description="DUF6259 domain-containing protein" evidence="1">
    <location>
        <begin position="24"/>
        <end position="740"/>
    </location>
</feature>
<keyword evidence="4" id="KW-1185">Reference proteome</keyword>
<evidence type="ECO:0000256" key="1">
    <source>
        <dbReference type="SAM" id="SignalP"/>
    </source>
</evidence>
<evidence type="ECO:0000313" key="3">
    <source>
        <dbReference type="EMBL" id="MBC9934928.1"/>
    </source>
</evidence>
<organism evidence="3 4">
    <name type="scientific">Chitinophaga qingshengii</name>
    <dbReference type="NCBI Taxonomy" id="1569794"/>
    <lineage>
        <taxon>Bacteria</taxon>
        <taxon>Pseudomonadati</taxon>
        <taxon>Bacteroidota</taxon>
        <taxon>Chitinophagia</taxon>
        <taxon>Chitinophagales</taxon>
        <taxon>Chitinophagaceae</taxon>
        <taxon>Chitinophaga</taxon>
    </lineage>
</organism>
<proteinExistence type="predicted"/>
<dbReference type="RefSeq" id="WP_188092023.1">
    <property type="nucleotide sequence ID" value="NZ_JACVFC010000007.1"/>
</dbReference>
<protein>
    <recommendedName>
        <fullName evidence="2">DUF6259 domain-containing protein</fullName>
    </recommendedName>
</protein>
<gene>
    <name evidence="3" type="ORF">ICL07_31410</name>
</gene>
<name>A0ABR7TWV2_9BACT</name>
<dbReference type="Pfam" id="PF19773">
    <property type="entry name" value="DUF6259"/>
    <property type="match status" value="1"/>
</dbReference>
<accession>A0ABR7TWV2</accession>
<sequence>MNRLYFLSLTALLWLTTATRSYAADIVLQNKSIRLTFDANTGTLLSFYDLKNALEFLDRKSTEGASLWELALFQSKITIPQAGTFHFSRPDAHTLVLEWSRFKDKLAALAVKVTIRLQGEQPFADWNIALSGLSGQRPDKIVFPQISGLQDMGDEELAVPVWLGELYKSPRSGAQHYTWHYPGLLSMQVLSLYNPRTHGFYAACNDAQSYAKSFSISTDSLRRLSYQMEHYPVIAAGDGVYTLPYDAVIGAFKGDWLSAATIYREWAIRQRWCRDSRFRKQAIPNPTAATALWVWNRGRSGNVLTPALDIKQRIGLPVNVLWHWWHGCSYDDGFPEYFPPREGDTAFKSAIDKAREQGVNALVYMNAFQWGTATKSFEAEHALNWAVKDKAGNTGAHIYNIFTQHSLTPMCLATSFWKNKYAALARQAIHDYGTSGIYMDQACLHQRCYDPSHGHSTGGGNYWVSHFGKLTQQIRTQNNTILAGEGCGESWLPYLDAFLSLQVSRERYAGVTGPATIPFFQAVYHDYAITFGSYASLVSPPYDELWPAAYAPATSEQPLPAEFDEQFLMEQARAFVWGQQPTIANYHETLAIDKKKEIDYLIRLVQTRYKSLPYLLYGRFMRPPEMVIPEKNIAVSRLSIYTGQHQDRVTRQEQRVPLLYTGAWKAANGRLGVAVASISEEALPVRFHMRARDYGLPATGKVYVTSVSGRRLLSTYKKGIVEVSYQLEERGACMIEIGKF</sequence>
<comment type="caution">
    <text evidence="3">The sequence shown here is derived from an EMBL/GenBank/DDBJ whole genome shotgun (WGS) entry which is preliminary data.</text>
</comment>
<dbReference type="InterPro" id="IPR046226">
    <property type="entry name" value="DUF6259"/>
</dbReference>